<gene>
    <name evidence="2" type="ORF">GCM10022226_67270</name>
</gene>
<dbReference type="EMBL" id="BAAAZR010000038">
    <property type="protein sequence ID" value="GAA3836026.1"/>
    <property type="molecule type" value="Genomic_DNA"/>
</dbReference>
<feature type="region of interest" description="Disordered" evidence="1">
    <location>
        <begin position="37"/>
        <end position="62"/>
    </location>
</feature>
<evidence type="ECO:0000313" key="3">
    <source>
        <dbReference type="Proteomes" id="UP001500888"/>
    </source>
</evidence>
<organism evidence="2 3">
    <name type="scientific">Sphaerisporangium flaviroseum</name>
    <dbReference type="NCBI Taxonomy" id="509199"/>
    <lineage>
        <taxon>Bacteria</taxon>
        <taxon>Bacillati</taxon>
        <taxon>Actinomycetota</taxon>
        <taxon>Actinomycetes</taxon>
        <taxon>Streptosporangiales</taxon>
        <taxon>Streptosporangiaceae</taxon>
        <taxon>Sphaerisporangium</taxon>
    </lineage>
</organism>
<dbReference type="Proteomes" id="UP001500888">
    <property type="component" value="Unassembled WGS sequence"/>
</dbReference>
<feature type="compositionally biased region" description="Polar residues" evidence="1">
    <location>
        <begin position="46"/>
        <end position="55"/>
    </location>
</feature>
<evidence type="ECO:0000313" key="2">
    <source>
        <dbReference type="EMBL" id="GAA3836026.1"/>
    </source>
</evidence>
<name>A0ABP7J6H6_9ACTN</name>
<keyword evidence="3" id="KW-1185">Reference proteome</keyword>
<sequence length="62" mass="6695">MRIRPTGEGEMPTSVNCCAIKVWVHAASPSGGALVAQATTRDRTQDSVLLTGQNQRSRRVID</sequence>
<reference evidence="3" key="1">
    <citation type="journal article" date="2019" name="Int. J. Syst. Evol. Microbiol.">
        <title>The Global Catalogue of Microorganisms (GCM) 10K type strain sequencing project: providing services to taxonomists for standard genome sequencing and annotation.</title>
        <authorList>
            <consortium name="The Broad Institute Genomics Platform"/>
            <consortium name="The Broad Institute Genome Sequencing Center for Infectious Disease"/>
            <person name="Wu L."/>
            <person name="Ma J."/>
        </authorList>
    </citation>
    <scope>NUCLEOTIDE SEQUENCE [LARGE SCALE GENOMIC DNA]</scope>
    <source>
        <strain evidence="3">JCM 16908</strain>
    </source>
</reference>
<evidence type="ECO:0000256" key="1">
    <source>
        <dbReference type="SAM" id="MobiDB-lite"/>
    </source>
</evidence>
<proteinExistence type="predicted"/>
<protein>
    <submittedName>
        <fullName evidence="2">Uncharacterized protein</fullName>
    </submittedName>
</protein>
<comment type="caution">
    <text evidence="2">The sequence shown here is derived from an EMBL/GenBank/DDBJ whole genome shotgun (WGS) entry which is preliminary data.</text>
</comment>
<accession>A0ABP7J6H6</accession>